<dbReference type="InterPro" id="IPR036185">
    <property type="entry name" value="DNA_heli_DnaB-like_N_sf"/>
</dbReference>
<keyword evidence="4" id="KW-0378">Hydrolase</keyword>
<dbReference type="GO" id="GO:0043139">
    <property type="term" value="F:5'-3' DNA helicase activity"/>
    <property type="evidence" value="ECO:0007669"/>
    <property type="project" value="UniProtKB-EC"/>
</dbReference>
<dbReference type="GO" id="GO:0005829">
    <property type="term" value="C:cytosol"/>
    <property type="evidence" value="ECO:0007669"/>
    <property type="project" value="TreeGrafter"/>
</dbReference>
<dbReference type="AlphaFoldDB" id="A0A437K325"/>
<dbReference type="Pfam" id="PF03796">
    <property type="entry name" value="DnaB_C"/>
    <property type="match status" value="1"/>
</dbReference>
<keyword evidence="2" id="KW-0235">DNA replication</keyword>
<evidence type="ECO:0000313" key="12">
    <source>
        <dbReference type="EMBL" id="RVT56432.1"/>
    </source>
</evidence>
<evidence type="ECO:0000256" key="1">
    <source>
        <dbReference type="ARBA" id="ARBA00008428"/>
    </source>
</evidence>
<evidence type="ECO:0000256" key="8">
    <source>
        <dbReference type="ARBA" id="ARBA00023235"/>
    </source>
</evidence>
<reference evidence="12 13" key="1">
    <citation type="submission" date="2019-01" db="EMBL/GenBank/DDBJ databases">
        <title>Bacillus sp. M5HDSG1-1, whole genome shotgun sequence.</title>
        <authorList>
            <person name="Tuo L."/>
        </authorList>
    </citation>
    <scope>NUCLEOTIDE SEQUENCE [LARGE SCALE GENOMIC DNA]</scope>
    <source>
        <strain evidence="12 13">M5HDSG1-1</strain>
    </source>
</reference>
<evidence type="ECO:0000256" key="2">
    <source>
        <dbReference type="ARBA" id="ARBA00022705"/>
    </source>
</evidence>
<dbReference type="InterPro" id="IPR027417">
    <property type="entry name" value="P-loop_NTPase"/>
</dbReference>
<dbReference type="InterPro" id="IPR007693">
    <property type="entry name" value="DNA_helicase_DnaB-like_N"/>
</dbReference>
<dbReference type="PANTHER" id="PTHR30153">
    <property type="entry name" value="REPLICATIVE DNA HELICASE DNAB"/>
    <property type="match status" value="1"/>
</dbReference>
<dbReference type="GO" id="GO:0006260">
    <property type="term" value="P:DNA replication"/>
    <property type="evidence" value="ECO:0007669"/>
    <property type="project" value="UniProtKB-KW"/>
</dbReference>
<evidence type="ECO:0000256" key="10">
    <source>
        <dbReference type="ARBA" id="ARBA00048954"/>
    </source>
</evidence>
<evidence type="ECO:0000256" key="7">
    <source>
        <dbReference type="ARBA" id="ARBA00023125"/>
    </source>
</evidence>
<evidence type="ECO:0000259" key="11">
    <source>
        <dbReference type="PROSITE" id="PS51199"/>
    </source>
</evidence>
<evidence type="ECO:0000256" key="5">
    <source>
        <dbReference type="ARBA" id="ARBA00022806"/>
    </source>
</evidence>
<dbReference type="GO" id="GO:0005524">
    <property type="term" value="F:ATP binding"/>
    <property type="evidence" value="ECO:0007669"/>
    <property type="project" value="UniProtKB-KW"/>
</dbReference>
<name>A0A437K325_9BACI</name>
<keyword evidence="5 12" id="KW-0347">Helicase</keyword>
<dbReference type="GO" id="GO:0003677">
    <property type="term" value="F:DNA binding"/>
    <property type="evidence" value="ECO:0007669"/>
    <property type="project" value="UniProtKB-KW"/>
</dbReference>
<organism evidence="12 13">
    <name type="scientific">Niallia taxi</name>
    <dbReference type="NCBI Taxonomy" id="2499688"/>
    <lineage>
        <taxon>Bacteria</taxon>
        <taxon>Bacillati</taxon>
        <taxon>Bacillota</taxon>
        <taxon>Bacilli</taxon>
        <taxon>Bacillales</taxon>
        <taxon>Bacillaceae</taxon>
        <taxon>Niallia</taxon>
    </lineage>
</organism>
<dbReference type="SUPFAM" id="SSF48024">
    <property type="entry name" value="N-terminal domain of DnaB helicase"/>
    <property type="match status" value="1"/>
</dbReference>
<dbReference type="InterPro" id="IPR016136">
    <property type="entry name" value="DNA_helicase_N/primase_C"/>
</dbReference>
<dbReference type="Gene3D" id="3.40.50.300">
    <property type="entry name" value="P-loop containing nucleotide triphosphate hydrolases"/>
    <property type="match status" value="1"/>
</dbReference>
<dbReference type="Gene3D" id="1.10.860.10">
    <property type="entry name" value="DNAb Helicase, Chain A"/>
    <property type="match status" value="1"/>
</dbReference>
<evidence type="ECO:0000256" key="3">
    <source>
        <dbReference type="ARBA" id="ARBA00022741"/>
    </source>
</evidence>
<evidence type="ECO:0000256" key="4">
    <source>
        <dbReference type="ARBA" id="ARBA00022801"/>
    </source>
</evidence>
<dbReference type="SUPFAM" id="SSF52540">
    <property type="entry name" value="P-loop containing nucleoside triphosphate hydrolases"/>
    <property type="match status" value="1"/>
</dbReference>
<comment type="similarity">
    <text evidence="1">Belongs to the helicase family. DnaB subfamily.</text>
</comment>
<sequence length="440" mass="50153">MNKYELAIEIEQYFLGSILLDGSLMEETNLTPEHFIEAPNRELFRTMQELRKAGEEVNLINLTRLGTSKTKVFGGRKKLSQLAAAVPSVSAFKKYEKSIIEFHSVQSAIKFANDFLRDTQDSNKIQQLSSFIQNINKLEGDTVAESLDFKQKLTKRMQEHSKTPQKGMSGTDTGFLNLNRITDGWQSGDLIILGARPSMGKTAFALNSALEGSKKSEVYATIFSIEMKEEAIIDRLIATEGNINVMKMRNPNRHFNDKDWENYTKATGTLAKLNIDIRPEENNVPNMRAVVRRNIKNHPDKKHVVVIDFLTLIKSVEKKQSRHSEVEDIVLDLKQMAKDLNVPVIVIAQLSRDVERRDNKRPVLSDLRESGSIEQTADLVIFLYRDEYYNPDTKTPGVTELLIAKNRNGKVGTLNMRFAKETNTFYEYIDDTKSNTRKLI</sequence>
<dbReference type="CDD" id="cd00984">
    <property type="entry name" value="DnaB_C"/>
    <property type="match status" value="1"/>
</dbReference>
<dbReference type="Proteomes" id="UP000288024">
    <property type="component" value="Unassembled WGS sequence"/>
</dbReference>
<keyword evidence="8" id="KW-0413">Isomerase</keyword>
<keyword evidence="6" id="KW-0067">ATP-binding</keyword>
<comment type="catalytic activity">
    <reaction evidence="10">
        <text>ATP + H2O = ADP + phosphate + H(+)</text>
        <dbReference type="Rhea" id="RHEA:13065"/>
        <dbReference type="ChEBI" id="CHEBI:15377"/>
        <dbReference type="ChEBI" id="CHEBI:15378"/>
        <dbReference type="ChEBI" id="CHEBI:30616"/>
        <dbReference type="ChEBI" id="CHEBI:43474"/>
        <dbReference type="ChEBI" id="CHEBI:456216"/>
        <dbReference type="EC" id="5.6.2.3"/>
    </reaction>
</comment>
<gene>
    <name evidence="12" type="ORF">EM808_27475</name>
</gene>
<keyword evidence="3" id="KW-0547">Nucleotide-binding</keyword>
<dbReference type="InterPro" id="IPR007694">
    <property type="entry name" value="DNA_helicase_DnaB-like_C"/>
</dbReference>
<evidence type="ECO:0000313" key="13">
    <source>
        <dbReference type="Proteomes" id="UP000288024"/>
    </source>
</evidence>
<protein>
    <recommendedName>
        <fullName evidence="9">DNA 5'-3' helicase</fullName>
        <ecNumber evidence="9">5.6.2.3</ecNumber>
    </recommendedName>
</protein>
<dbReference type="Pfam" id="PF00772">
    <property type="entry name" value="DnaB"/>
    <property type="match status" value="1"/>
</dbReference>
<dbReference type="EMBL" id="RZTZ01000029">
    <property type="protein sequence ID" value="RVT56432.1"/>
    <property type="molecule type" value="Genomic_DNA"/>
</dbReference>
<proteinExistence type="inferred from homology"/>
<evidence type="ECO:0000256" key="9">
    <source>
        <dbReference type="ARBA" id="ARBA00044969"/>
    </source>
</evidence>
<keyword evidence="7" id="KW-0238">DNA-binding</keyword>
<dbReference type="RefSeq" id="WP_127742872.1">
    <property type="nucleotide sequence ID" value="NZ_RZTZ01000029.1"/>
</dbReference>
<accession>A0A437K325</accession>
<dbReference type="GO" id="GO:0016787">
    <property type="term" value="F:hydrolase activity"/>
    <property type="evidence" value="ECO:0007669"/>
    <property type="project" value="UniProtKB-KW"/>
</dbReference>
<comment type="caution">
    <text evidence="12">The sequence shown here is derived from an EMBL/GenBank/DDBJ whole genome shotgun (WGS) entry which is preliminary data.</text>
</comment>
<feature type="domain" description="SF4 helicase" evidence="11">
    <location>
        <begin position="164"/>
        <end position="432"/>
    </location>
</feature>
<dbReference type="EC" id="5.6.2.3" evidence="9"/>
<evidence type="ECO:0000256" key="6">
    <source>
        <dbReference type="ARBA" id="ARBA00022840"/>
    </source>
</evidence>
<dbReference type="PROSITE" id="PS51199">
    <property type="entry name" value="SF4_HELICASE"/>
    <property type="match status" value="1"/>
</dbReference>
<dbReference type="PANTHER" id="PTHR30153:SF2">
    <property type="entry name" value="REPLICATIVE DNA HELICASE"/>
    <property type="match status" value="1"/>
</dbReference>
<keyword evidence="13" id="KW-1185">Reference proteome</keyword>